<reference evidence="1" key="1">
    <citation type="journal article" date="2022" name="bioRxiv">
        <title>Sequencing and chromosome-scale assembly of the giantPleurodeles waltlgenome.</title>
        <authorList>
            <person name="Brown T."/>
            <person name="Elewa A."/>
            <person name="Iarovenko S."/>
            <person name="Subramanian E."/>
            <person name="Araus A.J."/>
            <person name="Petzold A."/>
            <person name="Susuki M."/>
            <person name="Suzuki K.-i.T."/>
            <person name="Hayashi T."/>
            <person name="Toyoda A."/>
            <person name="Oliveira C."/>
            <person name="Osipova E."/>
            <person name="Leigh N.D."/>
            <person name="Simon A."/>
            <person name="Yun M.H."/>
        </authorList>
    </citation>
    <scope>NUCLEOTIDE SEQUENCE</scope>
    <source>
        <strain evidence="1">20211129_DDA</strain>
        <tissue evidence="1">Liver</tissue>
    </source>
</reference>
<proteinExistence type="predicted"/>
<evidence type="ECO:0000313" key="2">
    <source>
        <dbReference type="Proteomes" id="UP001066276"/>
    </source>
</evidence>
<keyword evidence="2" id="KW-1185">Reference proteome</keyword>
<evidence type="ECO:0000313" key="1">
    <source>
        <dbReference type="EMBL" id="KAJ1129689.1"/>
    </source>
</evidence>
<protein>
    <submittedName>
        <fullName evidence="1">Uncharacterized protein</fullName>
    </submittedName>
</protein>
<gene>
    <name evidence="1" type="ORF">NDU88_008055</name>
</gene>
<dbReference type="AlphaFoldDB" id="A0AAV7PPB0"/>
<sequence length="82" mass="9408">MFGACDTQNSVRLVLTREISDLESQLRTAETAVANGSMTVAELQSLKASYREVDTRRRRHDYRYYMMRKYAEGDRAGRLLAG</sequence>
<comment type="caution">
    <text evidence="1">The sequence shown here is derived from an EMBL/GenBank/DDBJ whole genome shotgun (WGS) entry which is preliminary data.</text>
</comment>
<name>A0AAV7PPB0_PLEWA</name>
<dbReference type="Proteomes" id="UP001066276">
    <property type="component" value="Chromosome 7"/>
</dbReference>
<organism evidence="1 2">
    <name type="scientific">Pleurodeles waltl</name>
    <name type="common">Iberian ribbed newt</name>
    <dbReference type="NCBI Taxonomy" id="8319"/>
    <lineage>
        <taxon>Eukaryota</taxon>
        <taxon>Metazoa</taxon>
        <taxon>Chordata</taxon>
        <taxon>Craniata</taxon>
        <taxon>Vertebrata</taxon>
        <taxon>Euteleostomi</taxon>
        <taxon>Amphibia</taxon>
        <taxon>Batrachia</taxon>
        <taxon>Caudata</taxon>
        <taxon>Salamandroidea</taxon>
        <taxon>Salamandridae</taxon>
        <taxon>Pleurodelinae</taxon>
        <taxon>Pleurodeles</taxon>
    </lineage>
</organism>
<accession>A0AAV7PPB0</accession>
<dbReference type="EMBL" id="JANPWB010000011">
    <property type="protein sequence ID" value="KAJ1129689.1"/>
    <property type="molecule type" value="Genomic_DNA"/>
</dbReference>